<organism evidence="1 2">
    <name type="scientific">Rhizobium mesoamericanum STM3625</name>
    <dbReference type="NCBI Taxonomy" id="1211777"/>
    <lineage>
        <taxon>Bacteria</taxon>
        <taxon>Pseudomonadati</taxon>
        <taxon>Pseudomonadota</taxon>
        <taxon>Alphaproteobacteria</taxon>
        <taxon>Hyphomicrobiales</taxon>
        <taxon>Rhizobiaceae</taxon>
        <taxon>Rhizobium/Agrobacterium group</taxon>
        <taxon>Rhizobium</taxon>
    </lineage>
</organism>
<gene>
    <name evidence="1" type="ORF">BN77_2778</name>
</gene>
<dbReference type="Proteomes" id="UP000009319">
    <property type="component" value="Unassembled WGS sequence"/>
</dbReference>
<sequence length="101" mass="10475">MAHSSVSFSGMTVAGAEISQKCESPGAVPGSRGGSVCHIRAASYPWAPQKFVSIISGTANVPGMAIRTVRLKQDATGTEHPVQDEISNARGREAQFFGGNA</sequence>
<dbReference type="HOGENOM" id="CLU_2289384_0_0_5"/>
<proteinExistence type="predicted"/>
<dbReference type="EMBL" id="CANI01000018">
    <property type="protein sequence ID" value="CCM75613.1"/>
    <property type="molecule type" value="Genomic_DNA"/>
</dbReference>
<evidence type="ECO:0000313" key="2">
    <source>
        <dbReference type="Proteomes" id="UP000009319"/>
    </source>
</evidence>
<comment type="caution">
    <text evidence="1">The sequence shown here is derived from an EMBL/GenBank/DDBJ whole genome shotgun (WGS) entry which is preliminary data.</text>
</comment>
<reference evidence="1 2" key="1">
    <citation type="journal article" date="2013" name="Genome Announc.">
        <title>Draft Genome Sequence of Rhizobium mesoamericanum STM3625, a Nitrogen-Fixing Symbiont of Mimosa pudica Isolated in French Guiana (South America).</title>
        <authorList>
            <person name="Moulin L."/>
            <person name="Mornico D."/>
            <person name="Melkonian R."/>
            <person name="Klonowska A."/>
        </authorList>
    </citation>
    <scope>NUCLEOTIDE SEQUENCE [LARGE SCALE GENOMIC DNA]</scope>
    <source>
        <strain evidence="1 2">STM3625</strain>
    </source>
</reference>
<name>K0PP29_9HYPH</name>
<keyword evidence="2" id="KW-1185">Reference proteome</keyword>
<accession>K0PP29</accession>
<evidence type="ECO:0000313" key="1">
    <source>
        <dbReference type="EMBL" id="CCM75613.1"/>
    </source>
</evidence>
<protein>
    <submittedName>
        <fullName evidence="1">Uncharacterized protein</fullName>
    </submittedName>
</protein>
<dbReference type="AlphaFoldDB" id="K0PP29"/>